<dbReference type="OrthoDB" id="407298at2759"/>
<evidence type="ECO:0000259" key="5">
    <source>
        <dbReference type="PROSITE" id="PS51393"/>
    </source>
</evidence>
<evidence type="ECO:0000313" key="7">
    <source>
        <dbReference type="Proteomes" id="UP000567179"/>
    </source>
</evidence>
<name>A0A8H5BD59_9AGAR</name>
<reference evidence="6 7" key="1">
    <citation type="journal article" date="2020" name="ISME J.">
        <title>Uncovering the hidden diversity of litter-decomposition mechanisms in mushroom-forming fungi.</title>
        <authorList>
            <person name="Floudas D."/>
            <person name="Bentzer J."/>
            <person name="Ahren D."/>
            <person name="Johansson T."/>
            <person name="Persson P."/>
            <person name="Tunlid A."/>
        </authorList>
    </citation>
    <scope>NUCLEOTIDE SEQUENCE [LARGE SCALE GENOMIC DNA]</scope>
    <source>
        <strain evidence="6 7">CBS 101986</strain>
    </source>
</reference>
<dbReference type="GO" id="GO:0016702">
    <property type="term" value="F:oxidoreductase activity, acting on single donors with incorporation of molecular oxygen, incorporation of two atoms of oxygen"/>
    <property type="evidence" value="ECO:0007669"/>
    <property type="project" value="InterPro"/>
</dbReference>
<keyword evidence="3" id="KW-0223">Dioxygenase</keyword>
<dbReference type="EMBL" id="JAACJJ010000028">
    <property type="protein sequence ID" value="KAF5321170.1"/>
    <property type="molecule type" value="Genomic_DNA"/>
</dbReference>
<dbReference type="Gene3D" id="3.10.450.60">
    <property type="match status" value="1"/>
</dbReference>
<dbReference type="SUPFAM" id="SSF48484">
    <property type="entry name" value="Lipoxigenase"/>
    <property type="match status" value="1"/>
</dbReference>
<sequence length="660" mass="73844">MSLHVLNPNPPLALLRQRQLHPYITARPQPESYPEAIKSTVSSFQDVKRNLDWFFDIAGFQSSSEEEQQDVTERKQLYQWELTDSFPPHLRTIPYEDQVSTLKIFQFNRLYDTAVLSFHAYSFDIHGVHDLGPNGVTSMAALEARNKTLHDKWSNHWFFQADNMFTPENVGLRPDWYTDAVFGQQWFTGTNPNTISQASAAWLDVFTQAAKTQSNQAVLNLLSSAGAAAFYVLDYTGLRAAAGLGPTDPITSTAPGHPVKFGVQSVALFYLNPQGKIHPLSIIIDWQGSLANSPCILFNKRVLHTDPTSTEAADWPWRYAKTCVQMCDWAHHELVVHLLDTHFIEEMIVVGAHRSFSTDHIVFRLLKEHWTTTLSINALARSTLVPKVVVPLAPVSEDQVYTILANSYKNFDFTGLYVPTDLANRGFPVAELETNPKYHNYGYARDINRMWETLRKFVSNVLTDPAYYGGAGGDAKVAADPYIKAFSAEMQSPAGAKMTTFPNVSTVNQLIDMVTMCIHIAAPQHTAINYLQQYYMTFVPNKPSALYTPAPTTMAALKAFTEQDLLNALPVREEFNDDWLLMAQVPYLLSPDVEESVSLPTFARQAAADKDKVIAKAGKTLKTDLDLLTAAFTNIAGQIDDKTKAYEVLYPKSTAKAIVI</sequence>
<dbReference type="InterPro" id="IPR013819">
    <property type="entry name" value="LipOase_C"/>
</dbReference>
<dbReference type="GO" id="GO:0034440">
    <property type="term" value="P:lipid oxidation"/>
    <property type="evidence" value="ECO:0007669"/>
    <property type="project" value="InterPro"/>
</dbReference>
<dbReference type="Gene3D" id="1.20.245.10">
    <property type="entry name" value="Lipoxygenase-1, Domain 5"/>
    <property type="match status" value="1"/>
</dbReference>
<dbReference type="AlphaFoldDB" id="A0A8H5BD59"/>
<feature type="domain" description="Lipoxygenase" evidence="5">
    <location>
        <begin position="50"/>
        <end position="660"/>
    </location>
</feature>
<gene>
    <name evidence="6" type="ORF">D9619_000733</name>
</gene>
<keyword evidence="7" id="KW-1185">Reference proteome</keyword>
<evidence type="ECO:0000256" key="3">
    <source>
        <dbReference type="ARBA" id="ARBA00022964"/>
    </source>
</evidence>
<dbReference type="GO" id="GO:0043651">
    <property type="term" value="P:linoleic acid metabolic process"/>
    <property type="evidence" value="ECO:0007669"/>
    <property type="project" value="UniProtKB-ARBA"/>
</dbReference>
<dbReference type="PANTHER" id="PTHR11771">
    <property type="entry name" value="LIPOXYGENASE"/>
    <property type="match status" value="1"/>
</dbReference>
<comment type="caution">
    <text evidence="6">The sequence shown here is derived from an EMBL/GenBank/DDBJ whole genome shotgun (WGS) entry which is preliminary data.</text>
</comment>
<evidence type="ECO:0000313" key="6">
    <source>
        <dbReference type="EMBL" id="KAF5321170.1"/>
    </source>
</evidence>
<keyword evidence="4" id="KW-0560">Oxidoreductase</keyword>
<dbReference type="Pfam" id="PF00305">
    <property type="entry name" value="Lipoxygenase"/>
    <property type="match status" value="1"/>
</dbReference>
<evidence type="ECO:0000256" key="2">
    <source>
        <dbReference type="ARBA" id="ARBA00022723"/>
    </source>
</evidence>
<dbReference type="GO" id="GO:0046872">
    <property type="term" value="F:metal ion binding"/>
    <property type="evidence" value="ECO:0007669"/>
    <property type="project" value="UniProtKB-KW"/>
</dbReference>
<keyword evidence="2" id="KW-0479">Metal-binding</keyword>
<accession>A0A8H5BD59</accession>
<protein>
    <recommendedName>
        <fullName evidence="1">Manganese lipoxygenase</fullName>
    </recommendedName>
</protein>
<evidence type="ECO:0000256" key="1">
    <source>
        <dbReference type="ARBA" id="ARBA00021175"/>
    </source>
</evidence>
<evidence type="ECO:0000256" key="4">
    <source>
        <dbReference type="ARBA" id="ARBA00023002"/>
    </source>
</evidence>
<dbReference type="Proteomes" id="UP000567179">
    <property type="component" value="Unassembled WGS sequence"/>
</dbReference>
<dbReference type="PROSITE" id="PS51393">
    <property type="entry name" value="LIPOXYGENASE_3"/>
    <property type="match status" value="1"/>
</dbReference>
<organism evidence="6 7">
    <name type="scientific">Psilocybe cf. subviscida</name>
    <dbReference type="NCBI Taxonomy" id="2480587"/>
    <lineage>
        <taxon>Eukaryota</taxon>
        <taxon>Fungi</taxon>
        <taxon>Dikarya</taxon>
        <taxon>Basidiomycota</taxon>
        <taxon>Agaricomycotina</taxon>
        <taxon>Agaricomycetes</taxon>
        <taxon>Agaricomycetidae</taxon>
        <taxon>Agaricales</taxon>
        <taxon>Agaricineae</taxon>
        <taxon>Strophariaceae</taxon>
        <taxon>Psilocybe</taxon>
    </lineage>
</organism>
<proteinExistence type="predicted"/>
<dbReference type="InterPro" id="IPR000907">
    <property type="entry name" value="LipOase"/>
</dbReference>
<dbReference type="InterPro" id="IPR036226">
    <property type="entry name" value="LipOase_C_sf"/>
</dbReference>